<keyword evidence="2" id="KW-1185">Reference proteome</keyword>
<gene>
    <name evidence="1" type="ORF">VT50_0215835</name>
</gene>
<evidence type="ECO:0000313" key="1">
    <source>
        <dbReference type="EMBL" id="OPF79530.1"/>
    </source>
</evidence>
<reference evidence="1" key="1">
    <citation type="submission" date="2016-12" db="EMBL/GenBank/DDBJ databases">
        <title>Genome sequence of Streptomyces antioxidans MUSC 164.</title>
        <authorList>
            <person name="Lee L.-H."/>
            <person name="Ser H.-L."/>
        </authorList>
    </citation>
    <scope>NUCLEOTIDE SEQUENCE [LARGE SCALE GENOMIC DNA]</scope>
    <source>
        <strain evidence="1">MUSC 164</strain>
    </source>
</reference>
<organism evidence="1 2">
    <name type="scientific">Streptomyces antioxidans</name>
    <dbReference type="NCBI Taxonomy" id="1507734"/>
    <lineage>
        <taxon>Bacteria</taxon>
        <taxon>Bacillati</taxon>
        <taxon>Actinomycetota</taxon>
        <taxon>Actinomycetes</taxon>
        <taxon>Kitasatosporales</taxon>
        <taxon>Streptomycetaceae</taxon>
        <taxon>Streptomyces</taxon>
    </lineage>
</organism>
<sequence length="132" mass="14608">MSEYHYVFMRPGQPREQLISDISFACGANLKPVDSEFVDYAANLGHAAVEVEFSHEYEKSYGIPFEEYDSLLSIRDFDSDLVRQESLARRIFGNLASLERYALLLVLDLQVQLDAKGPADGGGGRQGESAGA</sequence>
<dbReference type="RefSeq" id="WP_053048822.1">
    <property type="nucleotide sequence ID" value="NZ_LAKD02000038.1"/>
</dbReference>
<dbReference type="Proteomes" id="UP000033615">
    <property type="component" value="Unassembled WGS sequence"/>
</dbReference>
<dbReference type="AlphaFoldDB" id="A0A1V4D526"/>
<comment type="caution">
    <text evidence="1">The sequence shown here is derived from an EMBL/GenBank/DDBJ whole genome shotgun (WGS) entry which is preliminary data.</text>
</comment>
<name>A0A1V4D526_9ACTN</name>
<dbReference type="EMBL" id="LAKD02000038">
    <property type="protein sequence ID" value="OPF79530.1"/>
    <property type="molecule type" value="Genomic_DNA"/>
</dbReference>
<evidence type="ECO:0000313" key="2">
    <source>
        <dbReference type="Proteomes" id="UP000033615"/>
    </source>
</evidence>
<dbReference type="OrthoDB" id="4562933at2"/>
<accession>A0A1V4D526</accession>
<proteinExistence type="predicted"/>
<protein>
    <submittedName>
        <fullName evidence="1">Uncharacterized protein</fullName>
    </submittedName>
</protein>